<dbReference type="AlphaFoldDB" id="A0A0V0RP43"/>
<protein>
    <submittedName>
        <fullName evidence="1">Uncharacterized protein</fullName>
    </submittedName>
</protein>
<evidence type="ECO:0000313" key="2">
    <source>
        <dbReference type="Proteomes" id="UP000054630"/>
    </source>
</evidence>
<name>A0A0V0RP43_9BILA</name>
<dbReference type="Proteomes" id="UP000054630">
    <property type="component" value="Unassembled WGS sequence"/>
</dbReference>
<accession>A0A0V0RP43</accession>
<gene>
    <name evidence="1" type="ORF">T07_513</name>
</gene>
<evidence type="ECO:0000313" key="1">
    <source>
        <dbReference type="EMBL" id="KRX16183.1"/>
    </source>
</evidence>
<sequence>MPLLATTVDQSANKLRQDASVRDSFSVCLSGIWLFHFLKKRHLQIAHQQNCPNRIHQCRQIDLINFPTFSPTPAWLINLSSLESRSITLEISNKF</sequence>
<proteinExistence type="predicted"/>
<keyword evidence="2" id="KW-1185">Reference proteome</keyword>
<dbReference type="EMBL" id="JYDL01000112">
    <property type="protein sequence ID" value="KRX16183.1"/>
    <property type="molecule type" value="Genomic_DNA"/>
</dbReference>
<dbReference type="OrthoDB" id="10548551at2759"/>
<reference evidence="1 2" key="1">
    <citation type="submission" date="2015-01" db="EMBL/GenBank/DDBJ databases">
        <title>Evolution of Trichinella species and genotypes.</title>
        <authorList>
            <person name="Korhonen P.K."/>
            <person name="Edoardo P."/>
            <person name="Giuseppe L.R."/>
            <person name="Gasser R.B."/>
        </authorList>
    </citation>
    <scope>NUCLEOTIDE SEQUENCE [LARGE SCALE GENOMIC DNA]</scope>
    <source>
        <strain evidence="1">ISS37</strain>
    </source>
</reference>
<comment type="caution">
    <text evidence="1">The sequence shown here is derived from an EMBL/GenBank/DDBJ whole genome shotgun (WGS) entry which is preliminary data.</text>
</comment>
<organism evidence="1 2">
    <name type="scientific">Trichinella nelsoni</name>
    <dbReference type="NCBI Taxonomy" id="6336"/>
    <lineage>
        <taxon>Eukaryota</taxon>
        <taxon>Metazoa</taxon>
        <taxon>Ecdysozoa</taxon>
        <taxon>Nematoda</taxon>
        <taxon>Enoplea</taxon>
        <taxon>Dorylaimia</taxon>
        <taxon>Trichinellida</taxon>
        <taxon>Trichinellidae</taxon>
        <taxon>Trichinella</taxon>
    </lineage>
</organism>